<comment type="caution">
    <text evidence="2">The sequence shown here is derived from an EMBL/GenBank/DDBJ whole genome shotgun (WGS) entry which is preliminary data.</text>
</comment>
<evidence type="ECO:0000256" key="1">
    <source>
        <dbReference type="SAM" id="MobiDB-lite"/>
    </source>
</evidence>
<name>A0A644ZI16_9ZZZZ</name>
<dbReference type="EMBL" id="VSSQ01008251">
    <property type="protein sequence ID" value="MPM38343.1"/>
    <property type="molecule type" value="Genomic_DNA"/>
</dbReference>
<feature type="region of interest" description="Disordered" evidence="1">
    <location>
        <begin position="40"/>
        <end position="84"/>
    </location>
</feature>
<evidence type="ECO:0000313" key="2">
    <source>
        <dbReference type="EMBL" id="MPM38343.1"/>
    </source>
</evidence>
<protein>
    <submittedName>
        <fullName evidence="2">Uncharacterized protein</fullName>
    </submittedName>
</protein>
<proteinExistence type="predicted"/>
<sequence length="84" mass="9105">MEAGSDRAEVLGVEVQHPLGRRGELLGALQQLGVVVRGRVGGPDGQHRGGRVVPVVADQGDDRLGQRQGRRNCPHRRVTRPRAE</sequence>
<feature type="compositionally biased region" description="Basic residues" evidence="1">
    <location>
        <begin position="68"/>
        <end position="84"/>
    </location>
</feature>
<reference evidence="2" key="1">
    <citation type="submission" date="2019-08" db="EMBL/GenBank/DDBJ databases">
        <authorList>
            <person name="Kucharzyk K."/>
            <person name="Murdoch R.W."/>
            <person name="Higgins S."/>
            <person name="Loffler F."/>
        </authorList>
    </citation>
    <scope>NUCLEOTIDE SEQUENCE</scope>
</reference>
<gene>
    <name evidence="2" type="ORF">SDC9_84972</name>
</gene>
<dbReference type="AlphaFoldDB" id="A0A644ZI16"/>
<organism evidence="2">
    <name type="scientific">bioreactor metagenome</name>
    <dbReference type="NCBI Taxonomy" id="1076179"/>
    <lineage>
        <taxon>unclassified sequences</taxon>
        <taxon>metagenomes</taxon>
        <taxon>ecological metagenomes</taxon>
    </lineage>
</organism>
<accession>A0A644ZI16</accession>